<comment type="caution">
    <text evidence="2">The sequence shown here is derived from an EMBL/GenBank/DDBJ whole genome shotgun (WGS) entry which is preliminary data.</text>
</comment>
<reference evidence="2" key="1">
    <citation type="journal article" date="2015" name="Nature">
        <title>Complex archaea that bridge the gap between prokaryotes and eukaryotes.</title>
        <authorList>
            <person name="Spang A."/>
            <person name="Saw J.H."/>
            <person name="Jorgensen S.L."/>
            <person name="Zaremba-Niedzwiedzka K."/>
            <person name="Martijn J."/>
            <person name="Lind A.E."/>
            <person name="van Eijk R."/>
            <person name="Schleper C."/>
            <person name="Guy L."/>
            <person name="Ettema T.J."/>
        </authorList>
    </citation>
    <scope>NUCLEOTIDE SEQUENCE</scope>
</reference>
<evidence type="ECO:0000256" key="1">
    <source>
        <dbReference type="SAM" id="Coils"/>
    </source>
</evidence>
<proteinExistence type="predicted"/>
<accession>A0A0F9W8R9</accession>
<protein>
    <submittedName>
        <fullName evidence="2">Uncharacterized protein</fullName>
    </submittedName>
</protein>
<dbReference type="AlphaFoldDB" id="A0A0F9W8R9"/>
<keyword evidence="1" id="KW-0175">Coiled coil</keyword>
<organism evidence="2">
    <name type="scientific">marine sediment metagenome</name>
    <dbReference type="NCBI Taxonomy" id="412755"/>
    <lineage>
        <taxon>unclassified sequences</taxon>
        <taxon>metagenomes</taxon>
        <taxon>ecological metagenomes</taxon>
    </lineage>
</organism>
<feature type="coiled-coil region" evidence="1">
    <location>
        <begin position="235"/>
        <end position="269"/>
    </location>
</feature>
<name>A0A0F9W8R9_9ZZZZ</name>
<evidence type="ECO:0000313" key="2">
    <source>
        <dbReference type="EMBL" id="KKN82076.1"/>
    </source>
</evidence>
<gene>
    <name evidence="2" type="ORF">LCGC14_0313430</name>
</gene>
<dbReference type="EMBL" id="LAZR01000206">
    <property type="protein sequence ID" value="KKN82076.1"/>
    <property type="molecule type" value="Genomic_DNA"/>
</dbReference>
<sequence>MVGEMPTGTDVTVSASEGMITIDAGVGIEPARTGMSQALLLGTEPPPIAEPKKLTKVAVLGFTESWKLAPFDDPEWEIWGLNELYMLIPRWTRWFELHRREIYEADKGRTHEHIQKLQAMTVPVYMQQHWEDIPQSVVYPLTEIIHRYGDPEQPYLTNSISYMIALAMMEGFEEIGVFGVDMAHDTEYQSQRPSCEYYIGYARGMGIKVTIPAQSDLLKAAFLYGYQSIAQSAFQQKLQARETELQQKLNELDQQIANLTGARDQYRGAIQDTQHIKKIWVPPQDIIVGNGPKPQ</sequence>